<evidence type="ECO:0000256" key="5">
    <source>
        <dbReference type="SAM" id="Coils"/>
    </source>
</evidence>
<dbReference type="Gene3D" id="1.10.287.950">
    <property type="entry name" value="Methyl-accepting chemotaxis protein"/>
    <property type="match status" value="1"/>
</dbReference>
<evidence type="ECO:0000259" key="7">
    <source>
        <dbReference type="PROSITE" id="PS50111"/>
    </source>
</evidence>
<keyword evidence="4" id="KW-0807">Transducer</keyword>
<dbReference type="STRING" id="204773.HEAR3194"/>
<keyword evidence="6" id="KW-0472">Membrane</keyword>
<dbReference type="PROSITE" id="PS50111">
    <property type="entry name" value="CHEMOTAXIS_TRANSDUC_2"/>
    <property type="match status" value="1"/>
</dbReference>
<name>A4G9W4_HERAR</name>
<keyword evidence="6" id="KW-1133">Transmembrane helix</keyword>
<keyword evidence="2" id="KW-0488">Methylation</keyword>
<feature type="transmembrane region" description="Helical" evidence="6">
    <location>
        <begin position="76"/>
        <end position="103"/>
    </location>
</feature>
<dbReference type="EMBL" id="CU207211">
    <property type="protein sequence ID" value="CAL63301.1"/>
    <property type="molecule type" value="Genomic_DNA"/>
</dbReference>
<feature type="coiled-coil region" evidence="5">
    <location>
        <begin position="224"/>
        <end position="251"/>
    </location>
</feature>
<keyword evidence="9" id="KW-1185">Reference proteome</keyword>
<dbReference type="PANTHER" id="PTHR43531:SF14">
    <property type="entry name" value="METHYL-ACCEPTING CHEMOTAXIS PROTEIN I-RELATED"/>
    <property type="match status" value="1"/>
</dbReference>
<feature type="transmembrane region" description="Helical" evidence="6">
    <location>
        <begin position="26"/>
        <end position="44"/>
    </location>
</feature>
<evidence type="ECO:0000313" key="8">
    <source>
        <dbReference type="EMBL" id="CAL63301.1"/>
    </source>
</evidence>
<dbReference type="InterPro" id="IPR004089">
    <property type="entry name" value="MCPsignal_dom"/>
</dbReference>
<organism evidence="8 9">
    <name type="scientific">Herminiimonas arsenicoxydans</name>
    <dbReference type="NCBI Taxonomy" id="204773"/>
    <lineage>
        <taxon>Bacteria</taxon>
        <taxon>Pseudomonadati</taxon>
        <taxon>Pseudomonadota</taxon>
        <taxon>Betaproteobacteria</taxon>
        <taxon>Burkholderiales</taxon>
        <taxon>Oxalobacteraceae</taxon>
        <taxon>Herminiimonas</taxon>
    </lineage>
</organism>
<evidence type="ECO:0000256" key="4">
    <source>
        <dbReference type="PROSITE-ProRule" id="PRU00284"/>
    </source>
</evidence>
<comment type="subcellular location">
    <subcellularLocation>
        <location evidence="1">Membrane</location>
    </subcellularLocation>
</comment>
<gene>
    <name evidence="8" type="ordered locus">HEAR3194</name>
</gene>
<evidence type="ECO:0000256" key="1">
    <source>
        <dbReference type="ARBA" id="ARBA00004370"/>
    </source>
</evidence>
<accession>A4G9W4</accession>
<dbReference type="Pfam" id="PF00015">
    <property type="entry name" value="MCPsignal"/>
    <property type="match status" value="1"/>
</dbReference>
<evidence type="ECO:0000256" key="6">
    <source>
        <dbReference type="SAM" id="Phobius"/>
    </source>
</evidence>
<dbReference type="FunFam" id="1.10.287.950:FF:000001">
    <property type="entry name" value="Methyl-accepting chemotaxis sensory transducer"/>
    <property type="match status" value="1"/>
</dbReference>
<dbReference type="InterPro" id="IPR051310">
    <property type="entry name" value="MCP_chemotaxis"/>
</dbReference>
<proteinExistence type="inferred from homology"/>
<dbReference type="KEGG" id="har:HEAR3194"/>
<protein>
    <submittedName>
        <fullName evidence="8">Methyl-accepting chemotaxis protein</fullName>
    </submittedName>
</protein>
<feature type="domain" description="Methyl-accepting transducer" evidence="7">
    <location>
        <begin position="209"/>
        <end position="438"/>
    </location>
</feature>
<dbReference type="InterPro" id="IPR004090">
    <property type="entry name" value="Chemotax_Me-accpt_rcpt"/>
</dbReference>
<dbReference type="CDD" id="cd11386">
    <property type="entry name" value="MCP_signal"/>
    <property type="match status" value="1"/>
</dbReference>
<dbReference type="PANTHER" id="PTHR43531">
    <property type="entry name" value="PROTEIN ICFG"/>
    <property type="match status" value="1"/>
</dbReference>
<dbReference type="eggNOG" id="COG0840">
    <property type="taxonomic scope" value="Bacteria"/>
</dbReference>
<comment type="similarity">
    <text evidence="3">Belongs to the methyl-accepting chemotaxis (MCP) protein family.</text>
</comment>
<dbReference type="SMART" id="SM00283">
    <property type="entry name" value="MA"/>
    <property type="match status" value="1"/>
</dbReference>
<dbReference type="GO" id="GO:0006935">
    <property type="term" value="P:chemotaxis"/>
    <property type="evidence" value="ECO:0007669"/>
    <property type="project" value="InterPro"/>
</dbReference>
<keyword evidence="5" id="KW-0175">Coiled coil</keyword>
<dbReference type="PRINTS" id="PR00260">
    <property type="entry name" value="CHEMTRNSDUCR"/>
</dbReference>
<dbReference type="OrthoDB" id="9806477at2"/>
<evidence type="ECO:0000313" key="9">
    <source>
        <dbReference type="Proteomes" id="UP000006697"/>
    </source>
</evidence>
<dbReference type="SUPFAM" id="SSF58104">
    <property type="entry name" value="Methyl-accepting chemotaxis protein (MCP) signaling domain"/>
    <property type="match status" value="1"/>
</dbReference>
<reference evidence="8 9" key="1">
    <citation type="journal article" date="2007" name="PLoS Genet.">
        <title>A tale of two oxidation states: bacterial colonization of arsenic-rich environments.</title>
        <authorList>
            <person name="Muller D."/>
            <person name="Medigue C."/>
            <person name="Koechler S."/>
            <person name="Barbe V."/>
            <person name="Barakat M."/>
            <person name="Talla E."/>
            <person name="Bonnefoy V."/>
            <person name="Krin E."/>
            <person name="Arsene-Ploetze F."/>
            <person name="Carapito C."/>
            <person name="Chandler M."/>
            <person name="Cournoyer B."/>
            <person name="Cruveiller S."/>
            <person name="Dossat C."/>
            <person name="Duval S."/>
            <person name="Heymann M."/>
            <person name="Leize E."/>
            <person name="Lieutaud A."/>
            <person name="Lievremont D."/>
            <person name="Makita Y."/>
            <person name="Mangenot S."/>
            <person name="Nitschke W."/>
            <person name="Ortet P."/>
            <person name="Perdrial N."/>
            <person name="Schoepp B."/>
            <person name="Siguier N."/>
            <person name="Simeonova D.D."/>
            <person name="Rouy Z."/>
            <person name="Segurens B."/>
            <person name="Turlin E."/>
            <person name="Vallenet D."/>
            <person name="Van Dorsselaer A."/>
            <person name="Weiss S."/>
            <person name="Weissenbach J."/>
            <person name="Lett M.C."/>
            <person name="Danchin A."/>
            <person name="Bertin P.N."/>
        </authorList>
    </citation>
    <scope>NUCLEOTIDE SEQUENCE [LARGE SCALE GENOMIC DNA]</scope>
    <source>
        <strain evidence="9">ULPAs1</strain>
    </source>
</reference>
<sequence>MLPVLWLPFLMALVLAGWHDTLHWALFIGLPAAAIPTAFIFLFPGMLLTRCSVAAAFMIFCGLHIHQAAGASELHFGIFVLLAFLLVYRDWIVIVVAAAVIAVHHLSFNYLQQWGFGPICFTEPGLGIVIAHASYVVVEASVLSYLAILLHRDAVQSAELDMRVIAMTADGSSHIDLSAIDMDARSKSGKDLQAILVTLHGAISSVQNGADAMGSGVAHIANANVDLSARIEELSRTLEETSSSMEKLTTSVAKNASNAHTAQDLTATATALSKDGSNVVNKLIDTMGAINASSSRMSDIIGVIDGIAFQTNILALNAAVEAARAGEQGRGFAVVAAEVRTLAQRSATAAREIKQLIDNSVSSVALGTELVDQTGATMSKVASSIQRVGTIIVDISNASHEQSLGITEIHHAVADMKTVMQQNAVFVNDVATSSLELKQQSEKMLQAVSVIKLQNEAQNHVLALPSNRMETLRLR</sequence>
<dbReference type="AlphaFoldDB" id="A4G9W4"/>
<dbReference type="HOGENOM" id="CLU_000445_137_4_4"/>
<dbReference type="GO" id="GO:0005886">
    <property type="term" value="C:plasma membrane"/>
    <property type="evidence" value="ECO:0007669"/>
    <property type="project" value="TreeGrafter"/>
</dbReference>
<dbReference type="GO" id="GO:0007165">
    <property type="term" value="P:signal transduction"/>
    <property type="evidence" value="ECO:0007669"/>
    <property type="project" value="UniProtKB-KW"/>
</dbReference>
<dbReference type="Proteomes" id="UP000006697">
    <property type="component" value="Chromosome"/>
</dbReference>
<evidence type="ECO:0000256" key="3">
    <source>
        <dbReference type="ARBA" id="ARBA00029447"/>
    </source>
</evidence>
<evidence type="ECO:0000256" key="2">
    <source>
        <dbReference type="ARBA" id="ARBA00022481"/>
    </source>
</evidence>
<dbReference type="GO" id="GO:0004888">
    <property type="term" value="F:transmembrane signaling receptor activity"/>
    <property type="evidence" value="ECO:0007669"/>
    <property type="project" value="InterPro"/>
</dbReference>
<keyword evidence="6" id="KW-0812">Transmembrane</keyword>